<reference evidence="5 6" key="1">
    <citation type="submission" date="2020-04" db="EMBL/GenBank/DDBJ databases">
        <title>Arthrobacter sp. nov.</title>
        <authorList>
            <person name="Liu S."/>
        </authorList>
    </citation>
    <scope>NUCLEOTIDE SEQUENCE [LARGE SCALE GENOMIC DNA]</scope>
    <source>
        <strain evidence="5 6">E918</strain>
    </source>
</reference>
<dbReference type="GO" id="GO:0006281">
    <property type="term" value="P:DNA repair"/>
    <property type="evidence" value="ECO:0007669"/>
    <property type="project" value="UniProtKB-KW"/>
</dbReference>
<sequence>MRVEFGWFLDRAPWAFQSPGLNAVRVGREGLTKLLQTRLGTTRPELPDSYVTRVQQYLARLQAADTPDSWFHGSFEVDPWSTAQELLRARDELVANGWDGTLPDGKVSELMRCLAELERAGLPLDPALVDDIAALPDALDSPLPLGIEVIELQHPLGTLPEIWRRILAKLESRGVRIIEPENGFRQPPRITVLEAETEWEAAEHAARWLAAGGAERAAVSAGTAVVASQPTGVLDQHLAGHGLPRLGVGSKSAWRAQDQIIPLFLEVIWGPVNVQLLGEFLSLPVYPGPVRAKAARALQKALAEEPGTGGPAWQQALQEIAGEAELGPELAAELDGLFSTGLLLEDSNVSGAELAGKCEWLAGRLAALVPVNEPLATTADQLKTLLTLVSGLPRVSRRDLRRMAASVVAETSSPLAAAEAAPWLRLNHLNELMDDVEDVLWWGFQAGTISPGRRWDDGDRQALAGIGVELPSAESLAALTVAQTLAAARRCRNLLIVQVRQQDGERVDGNPLLEALVADQPGQTGEDGTPLSIADRVKARKVAPETLLEGDTWQLAGRQARLVPVPACETTVPPSSFDLGPRPDLAPEKLSFSQLSTLIGCALAWVLEKKARLRVAEADEVPTGNRMIGTFTHKVVEELHRDLQQAHRAVPVPEEIDAKIDLLLPRMASELLLPGQQSRLKHLRVIVQESVLKFFSTLSKAGVAIQAMEQDFEKPLVLDVDGTEVTVPVTGKADVVGIDTEGRRVVVDLKWSNRDKYRVAEVREGKAVQLALYQWALDDDGAAPEAPTAYYLLKQGTFASTHAAFGNPLEAAQPPAMLWQKTVAAASFTVTEVVNGRITAGPRLDAELAAAGEPYGEELAEAEGRHYGKPPCNFCNFTTLCGLKGDFS</sequence>
<keyword evidence="2" id="KW-0347">Helicase</keyword>
<dbReference type="RefSeq" id="WP_168484384.1">
    <property type="nucleotide sequence ID" value="NZ_JAAZSQ010000001.1"/>
</dbReference>
<dbReference type="Pfam" id="PF12705">
    <property type="entry name" value="PDDEXK_1"/>
    <property type="match status" value="1"/>
</dbReference>
<dbReference type="GO" id="GO:0004386">
    <property type="term" value="F:helicase activity"/>
    <property type="evidence" value="ECO:0007669"/>
    <property type="project" value="UniProtKB-KW"/>
</dbReference>
<evidence type="ECO:0000256" key="3">
    <source>
        <dbReference type="ARBA" id="ARBA00023204"/>
    </source>
</evidence>
<dbReference type="EMBL" id="JAAZSQ010000001">
    <property type="protein sequence ID" value="NKX53026.1"/>
    <property type="molecule type" value="Genomic_DNA"/>
</dbReference>
<name>A0A7X6H9P2_9MICC</name>
<keyword evidence="1" id="KW-0227">DNA damage</keyword>
<dbReference type="AlphaFoldDB" id="A0A7X6H9P2"/>
<dbReference type="Proteomes" id="UP000544090">
    <property type="component" value="Unassembled WGS sequence"/>
</dbReference>
<keyword evidence="2" id="KW-0378">Hydrolase</keyword>
<feature type="domain" description="PD-(D/E)XK endonuclease-like" evidence="4">
    <location>
        <begin position="590"/>
        <end position="881"/>
    </location>
</feature>
<dbReference type="InterPro" id="IPR011604">
    <property type="entry name" value="PDDEXK-like_dom_sf"/>
</dbReference>
<evidence type="ECO:0000313" key="6">
    <source>
        <dbReference type="Proteomes" id="UP000544090"/>
    </source>
</evidence>
<keyword evidence="2" id="KW-0067">ATP-binding</keyword>
<accession>A0A7X6H9P2</accession>
<keyword evidence="6" id="KW-1185">Reference proteome</keyword>
<protein>
    <submittedName>
        <fullName evidence="5">PD-(D/E)XK nuclease family protein</fullName>
    </submittedName>
</protein>
<comment type="caution">
    <text evidence="5">The sequence shown here is derived from an EMBL/GenBank/DDBJ whole genome shotgun (WGS) entry which is preliminary data.</text>
</comment>
<evidence type="ECO:0000313" key="5">
    <source>
        <dbReference type="EMBL" id="NKX53026.1"/>
    </source>
</evidence>
<proteinExistence type="predicted"/>
<evidence type="ECO:0000259" key="4">
    <source>
        <dbReference type="Pfam" id="PF12705"/>
    </source>
</evidence>
<evidence type="ECO:0000256" key="2">
    <source>
        <dbReference type="ARBA" id="ARBA00022806"/>
    </source>
</evidence>
<evidence type="ECO:0000256" key="1">
    <source>
        <dbReference type="ARBA" id="ARBA00022763"/>
    </source>
</evidence>
<dbReference type="Gene3D" id="3.90.320.10">
    <property type="match status" value="1"/>
</dbReference>
<keyword evidence="2" id="KW-0547">Nucleotide-binding</keyword>
<gene>
    <name evidence="5" type="ORF">HGG74_00450</name>
</gene>
<organism evidence="5 6">
    <name type="scientific">Arthrobacter mobilis</name>
    <dbReference type="NCBI Taxonomy" id="2724944"/>
    <lineage>
        <taxon>Bacteria</taxon>
        <taxon>Bacillati</taxon>
        <taxon>Actinomycetota</taxon>
        <taxon>Actinomycetes</taxon>
        <taxon>Micrococcales</taxon>
        <taxon>Micrococcaceae</taxon>
        <taxon>Arthrobacter</taxon>
    </lineage>
</organism>
<keyword evidence="3" id="KW-0234">DNA repair</keyword>
<dbReference type="InterPro" id="IPR038726">
    <property type="entry name" value="PDDEXK_AddAB-type"/>
</dbReference>